<proteinExistence type="predicted"/>
<dbReference type="EMBL" id="LR724735">
    <property type="protein sequence ID" value="VWO95347.1"/>
    <property type="molecule type" value="Genomic_DNA"/>
</dbReference>
<accession>A0A5K1JTP4</accession>
<dbReference type="InterPro" id="IPR036412">
    <property type="entry name" value="HAD-like_sf"/>
</dbReference>
<dbReference type="InterPro" id="IPR023214">
    <property type="entry name" value="HAD_sf"/>
</dbReference>
<dbReference type="Gene3D" id="1.10.150.240">
    <property type="entry name" value="Putative phosphatase, domain 2"/>
    <property type="match status" value="1"/>
</dbReference>
<evidence type="ECO:0000313" key="1">
    <source>
        <dbReference type="EMBL" id="VWO95347.1"/>
    </source>
</evidence>
<dbReference type="GO" id="GO:0008831">
    <property type="term" value="F:dTDP-4-dehydrorhamnose reductase activity"/>
    <property type="evidence" value="ECO:0007669"/>
    <property type="project" value="UniProtKB-EC"/>
</dbReference>
<sequence length="324" mass="35528">MEACVASPSAKSSAMLSDPLWRADAWLLCGIRYPPLDPDAVDCNSDTGSDFMETTFPMFPYRFPSVTMPVRVRTVAFDLFGTILDRDGAIHDALAPWTFVSGCRKTAAQLTKIYLEREALLNYHSSTTPISLARVVHSALTEVSELLDLRISPHSAMFHDSMTRILAPTLFPDVEPAVTALAARGISLVCFPPHSLTTTAHYKSRLPRVFLDHVSFSPIAAPVHTAAPREMFRSISGEHTPQPRMPAHPELQPDRDSEILVVSTGVGRILAPAIRGKLATALLKRPESVEANVEFRIGRKPEDNPDPLLVVDGLMELCAALKLL</sequence>
<gene>
    <name evidence="1" type="primary">Q9A0G6</name>
</gene>
<dbReference type="Gene3D" id="3.40.50.1000">
    <property type="entry name" value="HAD superfamily/HAD-like"/>
    <property type="match status" value="1"/>
</dbReference>
<organism evidence="1">
    <name type="scientific">Ganoderma boninense</name>
    <dbReference type="NCBI Taxonomy" id="34458"/>
    <lineage>
        <taxon>Eukaryota</taxon>
        <taxon>Fungi</taxon>
        <taxon>Dikarya</taxon>
        <taxon>Basidiomycota</taxon>
        <taxon>Agaricomycotina</taxon>
        <taxon>Agaricomycetes</taxon>
        <taxon>Polyporales</taxon>
        <taxon>Polyporaceae</taxon>
        <taxon>Ganoderma</taxon>
    </lineage>
</organism>
<protein>
    <submittedName>
        <fullName evidence="1">dTDP-4-dehydrorhamnose reductase (EC)</fullName>
        <ecNumber evidence="1">1.1.1.133</ecNumber>
    </submittedName>
</protein>
<dbReference type="AlphaFoldDB" id="A0A5K1JTP4"/>
<dbReference type="EC" id="1.1.1.133" evidence="1"/>
<keyword evidence="1" id="KW-0560">Oxidoreductase</keyword>
<dbReference type="InterPro" id="IPR023198">
    <property type="entry name" value="PGP-like_dom2"/>
</dbReference>
<reference evidence="1" key="1">
    <citation type="submission" date="2019-10" db="EMBL/GenBank/DDBJ databases">
        <authorList>
            <person name="Nor Muhammad N."/>
        </authorList>
    </citation>
    <scope>NUCLEOTIDE SEQUENCE</scope>
</reference>
<name>A0A5K1JTP4_9APHY</name>
<dbReference type="SUPFAM" id="SSF56784">
    <property type="entry name" value="HAD-like"/>
    <property type="match status" value="1"/>
</dbReference>